<dbReference type="PANTHER" id="PTHR33096">
    <property type="entry name" value="CXC2 DOMAIN-CONTAINING PROTEIN"/>
    <property type="match status" value="1"/>
</dbReference>
<organism evidence="3 4">
    <name type="scientific">Panaeolus cyanescens</name>
    <dbReference type="NCBI Taxonomy" id="181874"/>
    <lineage>
        <taxon>Eukaryota</taxon>
        <taxon>Fungi</taxon>
        <taxon>Dikarya</taxon>
        <taxon>Basidiomycota</taxon>
        <taxon>Agaricomycotina</taxon>
        <taxon>Agaricomycetes</taxon>
        <taxon>Agaricomycetidae</taxon>
        <taxon>Agaricales</taxon>
        <taxon>Agaricineae</taxon>
        <taxon>Galeropsidaceae</taxon>
        <taxon>Panaeolus</taxon>
    </lineage>
</organism>
<proteinExistence type="predicted"/>
<dbReference type="OrthoDB" id="3149508at2759"/>
<feature type="domain" description="CxC2-like cysteine cluster KDZ transposase-associated" evidence="2">
    <location>
        <begin position="196"/>
        <end position="294"/>
    </location>
</feature>
<name>A0A409WX68_9AGAR</name>
<dbReference type="InterPro" id="IPR040521">
    <property type="entry name" value="KDZ"/>
</dbReference>
<dbReference type="InParanoid" id="A0A409WX68"/>
<dbReference type="Pfam" id="PF18803">
    <property type="entry name" value="CxC2"/>
    <property type="match status" value="1"/>
</dbReference>
<evidence type="ECO:0000313" key="3">
    <source>
        <dbReference type="EMBL" id="PPQ83108.1"/>
    </source>
</evidence>
<feature type="region of interest" description="Disordered" evidence="1">
    <location>
        <begin position="931"/>
        <end position="958"/>
    </location>
</feature>
<evidence type="ECO:0000313" key="4">
    <source>
        <dbReference type="Proteomes" id="UP000284842"/>
    </source>
</evidence>
<feature type="compositionally biased region" description="Polar residues" evidence="1">
    <location>
        <begin position="936"/>
        <end position="947"/>
    </location>
</feature>
<dbReference type="EMBL" id="NHTK01005068">
    <property type="protein sequence ID" value="PPQ83108.1"/>
    <property type="molecule type" value="Genomic_DNA"/>
</dbReference>
<dbReference type="Pfam" id="PF18758">
    <property type="entry name" value="KDZ"/>
    <property type="match status" value="1"/>
</dbReference>
<comment type="caution">
    <text evidence="3">The sequence shown here is derived from an EMBL/GenBank/DDBJ whole genome shotgun (WGS) entry which is preliminary data.</text>
</comment>
<feature type="compositionally biased region" description="Low complexity" evidence="1">
    <location>
        <begin position="59"/>
        <end position="80"/>
    </location>
</feature>
<dbReference type="InterPro" id="IPR041457">
    <property type="entry name" value="CxC2_KDZ-assoc"/>
</dbReference>
<evidence type="ECO:0000256" key="1">
    <source>
        <dbReference type="SAM" id="MobiDB-lite"/>
    </source>
</evidence>
<dbReference type="PANTHER" id="PTHR33096:SF1">
    <property type="entry name" value="CXC1-LIKE CYSTEINE CLUSTER ASSOCIATED WITH KDZ TRANSPOSASES DOMAIN-CONTAINING PROTEIN"/>
    <property type="match status" value="1"/>
</dbReference>
<protein>
    <recommendedName>
        <fullName evidence="2">CxC2-like cysteine cluster KDZ transposase-associated domain-containing protein</fullName>
    </recommendedName>
</protein>
<gene>
    <name evidence="3" type="ORF">CVT24_012217</name>
</gene>
<feature type="region of interest" description="Disordered" evidence="1">
    <location>
        <begin position="1"/>
        <end position="104"/>
    </location>
</feature>
<feature type="compositionally biased region" description="Basic residues" evidence="1">
    <location>
        <begin position="10"/>
        <end position="19"/>
    </location>
</feature>
<evidence type="ECO:0000259" key="2">
    <source>
        <dbReference type="Pfam" id="PF18803"/>
    </source>
</evidence>
<keyword evidence="4" id="KW-1185">Reference proteome</keyword>
<dbReference type="AlphaFoldDB" id="A0A409WX68"/>
<dbReference type="Proteomes" id="UP000284842">
    <property type="component" value="Unassembled WGS sequence"/>
</dbReference>
<feature type="compositionally biased region" description="Polar residues" evidence="1">
    <location>
        <begin position="23"/>
        <end position="38"/>
    </location>
</feature>
<reference evidence="3 4" key="1">
    <citation type="journal article" date="2018" name="Evol. Lett.">
        <title>Horizontal gene cluster transfer increased hallucinogenic mushroom diversity.</title>
        <authorList>
            <person name="Reynolds H.T."/>
            <person name="Vijayakumar V."/>
            <person name="Gluck-Thaler E."/>
            <person name="Korotkin H.B."/>
            <person name="Matheny P.B."/>
            <person name="Slot J.C."/>
        </authorList>
    </citation>
    <scope>NUCLEOTIDE SEQUENCE [LARGE SCALE GENOMIC DNA]</scope>
    <source>
        <strain evidence="3 4">2629</strain>
    </source>
</reference>
<dbReference type="STRING" id="181874.A0A409WX68"/>
<sequence>MGSGSTATRKQNKLRKTIPRPRISTSKVPSPSLPSQGASKPIEARTATERSLSALGEHTTTIPLPTPLTRGSTKKPVTSHPNPPPTPVVSNSSSQSKEGKPSQTTVLLREFEAHMPRLIDYVLQSKYPSDGLLKDCSCSKGIRRVTCFDCTNCPLVCDRCFIHDHVHKPLHWAQVWNQDKGFFERQDISVLDPTFSLNLGHSGTLCPHATGKGVTMTLVTENGIHSLRVYFCYCTGPPDRAQQLILCRLFPATPTAPRTAFSFSVLRLYHMLHLEAKISAHNFCSSLRRLTDNVSTDEVPDIYPAFTPAFQIWRFITATIRHGQAHDIDVHFPNRVAGNLIVHCPVCVEPHVNASHDGWQDLPKELRHLNQLQLTADGNHQANHYLKNTDPHSRSLFRGRAYFPDHDEYQAYLKEVSGIAAEKTTCSFLNASEKQDRKKFKNMDITGVVNIQCSHVFIKSTVDLQLGERFSNTDMALAHALQQYRTVDLSSSVATHGPPALSSHITSRDLLLSYDIACGYHRNIMSRFETYLPHLVNAISQIRYLIPAVHIQNHQDNCMYQFAAAYILAAAHFHGETAEQPWIMLNELGPQLRQMSHGGRQESIIDSHNDWNWKKTARMCLTLLNDLIHARNLYFQHKLRFESLTQLHRGNVAKWDLMDREKRTMNGKEVDCVYRQSQRKIPSQKGLLEALTNTRDIITTSTPSSDTLAHFINDGLVIQTQQHDLRTHISDLESNSPLVSQKDVDAMASKLRDSIETWRTTQKSVSPQAFECAIKQLALVPAITTECLFLPSDFSSADRTEFGFDELGRIESNLREGIAFDLISAIQQSVKLESVVWSQKQTHCRGQDQNTRALAQITRLKHQKANLIDLYNANRRALIELGLPQASRSFPPLSVEDTRRIAPEVKRGVGDSRRLDGAVWHAIRTVARPLKPLQTMPPSSQQPQAETSSKSLASESSEKAVNIGDGWIWRLGSIGNLTSEEVQAWEEEGDRVHWFRAEAEMERWREQWELKLVEFVRCIAHFDYTSQAWSRIADQSNDMARKVYALKRAFQYKVMSQKVTDMFRSADVEMGEPTLYKENEDLIEYIIRHRQQEHSMNSASFYIPRLFRINAVSHPGVPISPP</sequence>
<accession>A0A409WX68</accession>